<keyword evidence="2" id="KW-1185">Reference proteome</keyword>
<sequence>HGGDGEYSNCGGDGRSEWWHWLLWENSSKLFTAINGGRGGDGGNRVKNVITENNTLSVDDTDTGLLFSILSISNYSLFAPVLLVLERAQLFHYLDLDLQTLNCHIMPQFCP</sequence>
<proteinExistence type="predicted"/>
<feature type="non-terminal residue" evidence="1">
    <location>
        <position position="1"/>
    </location>
</feature>
<dbReference type="Proteomes" id="UP000789920">
    <property type="component" value="Unassembled WGS sequence"/>
</dbReference>
<dbReference type="EMBL" id="CAJVQC010041120">
    <property type="protein sequence ID" value="CAG8772299.1"/>
    <property type="molecule type" value="Genomic_DNA"/>
</dbReference>
<reference evidence="1" key="1">
    <citation type="submission" date="2021-06" db="EMBL/GenBank/DDBJ databases">
        <authorList>
            <person name="Kallberg Y."/>
            <person name="Tangrot J."/>
            <person name="Rosling A."/>
        </authorList>
    </citation>
    <scope>NUCLEOTIDE SEQUENCE</scope>
    <source>
        <strain evidence="1">MA461A</strain>
    </source>
</reference>
<protein>
    <submittedName>
        <fullName evidence="1">18294_t:CDS:1</fullName>
    </submittedName>
</protein>
<gene>
    <name evidence="1" type="ORF">RPERSI_LOCUS16556</name>
</gene>
<evidence type="ECO:0000313" key="1">
    <source>
        <dbReference type="EMBL" id="CAG8772299.1"/>
    </source>
</evidence>
<organism evidence="1 2">
    <name type="scientific">Racocetra persica</name>
    <dbReference type="NCBI Taxonomy" id="160502"/>
    <lineage>
        <taxon>Eukaryota</taxon>
        <taxon>Fungi</taxon>
        <taxon>Fungi incertae sedis</taxon>
        <taxon>Mucoromycota</taxon>
        <taxon>Glomeromycotina</taxon>
        <taxon>Glomeromycetes</taxon>
        <taxon>Diversisporales</taxon>
        <taxon>Gigasporaceae</taxon>
        <taxon>Racocetra</taxon>
    </lineage>
</organism>
<comment type="caution">
    <text evidence="1">The sequence shown here is derived from an EMBL/GenBank/DDBJ whole genome shotgun (WGS) entry which is preliminary data.</text>
</comment>
<accession>A0ACA9R182</accession>
<evidence type="ECO:0000313" key="2">
    <source>
        <dbReference type="Proteomes" id="UP000789920"/>
    </source>
</evidence>
<name>A0ACA9R182_9GLOM</name>